<dbReference type="Pfam" id="PF07730">
    <property type="entry name" value="HisKA_3"/>
    <property type="match status" value="1"/>
</dbReference>
<dbReference type="RefSeq" id="WP_312897758.1">
    <property type="nucleotide sequence ID" value="NZ_BAAALP010000003.1"/>
</dbReference>
<feature type="domain" description="DUF7134" evidence="13">
    <location>
        <begin position="17"/>
        <end position="163"/>
    </location>
</feature>
<dbReference type="Proteomes" id="UP000572680">
    <property type="component" value="Unassembled WGS sequence"/>
</dbReference>
<evidence type="ECO:0000256" key="8">
    <source>
        <dbReference type="ARBA" id="ARBA00023012"/>
    </source>
</evidence>
<evidence type="ECO:0000256" key="10">
    <source>
        <dbReference type="SAM" id="Phobius"/>
    </source>
</evidence>
<evidence type="ECO:0000313" key="14">
    <source>
        <dbReference type="EMBL" id="MBA8949178.1"/>
    </source>
</evidence>
<dbReference type="InterPro" id="IPR003594">
    <property type="entry name" value="HATPase_dom"/>
</dbReference>
<keyword evidence="10" id="KW-1133">Transmembrane helix</keyword>
<evidence type="ECO:0000256" key="2">
    <source>
        <dbReference type="ARBA" id="ARBA00012438"/>
    </source>
</evidence>
<feature type="domain" description="Histidine kinase/HSP90-like ATPase" evidence="11">
    <location>
        <begin position="300"/>
        <end position="386"/>
    </location>
</feature>
<dbReference type="EC" id="2.7.13.3" evidence="2"/>
<dbReference type="Pfam" id="PF02518">
    <property type="entry name" value="HATPase_c"/>
    <property type="match status" value="1"/>
</dbReference>
<dbReference type="EMBL" id="JACJIA010000001">
    <property type="protein sequence ID" value="MBA8949178.1"/>
    <property type="molecule type" value="Genomic_DNA"/>
</dbReference>
<feature type="transmembrane region" description="Helical" evidence="10">
    <location>
        <begin position="142"/>
        <end position="159"/>
    </location>
</feature>
<evidence type="ECO:0000256" key="5">
    <source>
        <dbReference type="ARBA" id="ARBA00022741"/>
    </source>
</evidence>
<evidence type="ECO:0000256" key="7">
    <source>
        <dbReference type="ARBA" id="ARBA00022840"/>
    </source>
</evidence>
<evidence type="ECO:0000256" key="6">
    <source>
        <dbReference type="ARBA" id="ARBA00022777"/>
    </source>
</evidence>
<protein>
    <recommendedName>
        <fullName evidence="2">histidine kinase</fullName>
        <ecNumber evidence="2">2.7.13.3</ecNumber>
    </recommendedName>
</protein>
<dbReference type="Gene3D" id="1.20.5.1930">
    <property type="match status" value="1"/>
</dbReference>
<comment type="catalytic activity">
    <reaction evidence="1">
        <text>ATP + protein L-histidine = ADP + protein N-phospho-L-histidine.</text>
        <dbReference type="EC" id="2.7.13.3"/>
    </reaction>
</comment>
<keyword evidence="10" id="KW-0472">Membrane</keyword>
<keyword evidence="3" id="KW-0597">Phosphoprotein</keyword>
<dbReference type="Gene3D" id="3.30.565.10">
    <property type="entry name" value="Histidine kinase-like ATPase, C-terminal domain"/>
    <property type="match status" value="1"/>
</dbReference>
<evidence type="ECO:0000259" key="12">
    <source>
        <dbReference type="Pfam" id="PF07730"/>
    </source>
</evidence>
<name>A0A7W3LJE6_ACTNM</name>
<feature type="transmembrane region" description="Helical" evidence="10">
    <location>
        <begin position="18"/>
        <end position="36"/>
    </location>
</feature>
<dbReference type="SUPFAM" id="SSF55874">
    <property type="entry name" value="ATPase domain of HSP90 chaperone/DNA topoisomerase II/histidine kinase"/>
    <property type="match status" value="1"/>
</dbReference>
<dbReference type="GO" id="GO:0046983">
    <property type="term" value="F:protein dimerization activity"/>
    <property type="evidence" value="ECO:0007669"/>
    <property type="project" value="InterPro"/>
</dbReference>
<keyword evidence="10" id="KW-0812">Transmembrane</keyword>
<evidence type="ECO:0000259" key="11">
    <source>
        <dbReference type="Pfam" id="PF02518"/>
    </source>
</evidence>
<comment type="caution">
    <text evidence="14">The sequence shown here is derived from an EMBL/GenBank/DDBJ whole genome shotgun (WGS) entry which is preliminary data.</text>
</comment>
<keyword evidence="4" id="KW-0808">Transferase</keyword>
<dbReference type="PANTHER" id="PTHR24421">
    <property type="entry name" value="NITRATE/NITRITE SENSOR PROTEIN NARX-RELATED"/>
    <property type="match status" value="1"/>
</dbReference>
<evidence type="ECO:0000256" key="4">
    <source>
        <dbReference type="ARBA" id="ARBA00022679"/>
    </source>
</evidence>
<dbReference type="InterPro" id="IPR036890">
    <property type="entry name" value="HATPase_C_sf"/>
</dbReference>
<keyword evidence="15" id="KW-1185">Reference proteome</keyword>
<evidence type="ECO:0000256" key="3">
    <source>
        <dbReference type="ARBA" id="ARBA00022553"/>
    </source>
</evidence>
<dbReference type="GO" id="GO:0000155">
    <property type="term" value="F:phosphorelay sensor kinase activity"/>
    <property type="evidence" value="ECO:0007669"/>
    <property type="project" value="InterPro"/>
</dbReference>
<dbReference type="GO" id="GO:0016020">
    <property type="term" value="C:membrane"/>
    <property type="evidence" value="ECO:0007669"/>
    <property type="project" value="InterPro"/>
</dbReference>
<proteinExistence type="predicted"/>
<feature type="transmembrane region" description="Helical" evidence="10">
    <location>
        <begin position="71"/>
        <end position="87"/>
    </location>
</feature>
<dbReference type="GO" id="GO:0005524">
    <property type="term" value="F:ATP binding"/>
    <property type="evidence" value="ECO:0007669"/>
    <property type="project" value="UniProtKB-KW"/>
</dbReference>
<evidence type="ECO:0000259" key="13">
    <source>
        <dbReference type="Pfam" id="PF23539"/>
    </source>
</evidence>
<keyword evidence="6 14" id="KW-0418">Kinase</keyword>
<evidence type="ECO:0000256" key="9">
    <source>
        <dbReference type="SAM" id="MobiDB-lite"/>
    </source>
</evidence>
<accession>A0A7W3LJE6</accession>
<gene>
    <name evidence="14" type="ORF">HNR61_000776</name>
</gene>
<dbReference type="InterPro" id="IPR050482">
    <property type="entry name" value="Sensor_HK_TwoCompSys"/>
</dbReference>
<organism evidence="14 15">
    <name type="scientific">Actinomadura namibiensis</name>
    <dbReference type="NCBI Taxonomy" id="182080"/>
    <lineage>
        <taxon>Bacteria</taxon>
        <taxon>Bacillati</taxon>
        <taxon>Actinomycetota</taxon>
        <taxon>Actinomycetes</taxon>
        <taxon>Streptosporangiales</taxon>
        <taxon>Thermomonosporaceae</taxon>
        <taxon>Actinomadura</taxon>
    </lineage>
</organism>
<feature type="domain" description="Signal transduction histidine kinase subgroup 3 dimerisation and phosphoacceptor" evidence="12">
    <location>
        <begin position="191"/>
        <end position="257"/>
    </location>
</feature>
<evidence type="ECO:0000313" key="15">
    <source>
        <dbReference type="Proteomes" id="UP000572680"/>
    </source>
</evidence>
<reference evidence="14 15" key="1">
    <citation type="submission" date="2020-08" db="EMBL/GenBank/DDBJ databases">
        <title>Genomic Encyclopedia of Type Strains, Phase IV (KMG-IV): sequencing the most valuable type-strain genomes for metagenomic binning, comparative biology and taxonomic classification.</title>
        <authorList>
            <person name="Goeker M."/>
        </authorList>
    </citation>
    <scope>NUCLEOTIDE SEQUENCE [LARGE SCALE GENOMIC DNA]</scope>
    <source>
        <strain evidence="14 15">DSM 44197</strain>
    </source>
</reference>
<sequence length="387" mass="40882">MPLWSVLSRTLRGGRADAALALGLFALSATYVLLLLEGRSWQSAYERVPGSGWTLTVIACGALYWRRRRPVTVAVVVSLACAAYYPMTEPDGPILLAFIVALYTVAAEGRTVAAVLVGAAALGVMTYGEATSGINHLRNSGLYLMAGWFVAVVAVGGVAHNRRAYLREYECRLAEAVRTREEEARRRAIEERLRIARDLHDVLGHNISLINVQAAAALHGLRRDPSGAESALTAIKATSKDTLRELRTTLGVLRQVDDDAPAAGLARLAELTSGASAAGLTVRAVTEGAARPVPAEVDLAAYRIVQESLTNVTRHSAATEATVRVRYAGDAVRVEIDDPGPSRDGVSPGSGNGVRGMRERAEALGGELSAGPGPGGGFRVSARLPLS</sequence>
<evidence type="ECO:0000256" key="1">
    <source>
        <dbReference type="ARBA" id="ARBA00000085"/>
    </source>
</evidence>
<keyword evidence="8" id="KW-0902">Two-component regulatory system</keyword>
<keyword evidence="5" id="KW-0547">Nucleotide-binding</keyword>
<feature type="region of interest" description="Disordered" evidence="9">
    <location>
        <begin position="336"/>
        <end position="387"/>
    </location>
</feature>
<feature type="transmembrane region" description="Helical" evidence="10">
    <location>
        <begin position="94"/>
        <end position="122"/>
    </location>
</feature>
<dbReference type="InterPro" id="IPR055558">
    <property type="entry name" value="DUF7134"/>
</dbReference>
<dbReference type="PANTHER" id="PTHR24421:SF10">
    <property type="entry name" value="NITRATE_NITRITE SENSOR PROTEIN NARQ"/>
    <property type="match status" value="1"/>
</dbReference>
<dbReference type="InterPro" id="IPR011712">
    <property type="entry name" value="Sig_transdc_His_kin_sub3_dim/P"/>
</dbReference>
<dbReference type="AlphaFoldDB" id="A0A7W3LJE6"/>
<keyword evidence="7" id="KW-0067">ATP-binding</keyword>
<dbReference type="Pfam" id="PF23539">
    <property type="entry name" value="DUF7134"/>
    <property type="match status" value="1"/>
</dbReference>
<dbReference type="CDD" id="cd16917">
    <property type="entry name" value="HATPase_UhpB-NarQ-NarX-like"/>
    <property type="match status" value="1"/>
</dbReference>